<reference evidence="2 3" key="1">
    <citation type="journal article" date="2016" name="Nat. Commun.">
        <title>Thousands of microbial genomes shed light on interconnected biogeochemical processes in an aquifer system.</title>
        <authorList>
            <person name="Anantharaman K."/>
            <person name="Brown C.T."/>
            <person name="Hug L.A."/>
            <person name="Sharon I."/>
            <person name="Castelle C.J."/>
            <person name="Probst A.J."/>
            <person name="Thomas B.C."/>
            <person name="Singh A."/>
            <person name="Wilkins M.J."/>
            <person name="Karaoz U."/>
            <person name="Brodie E.L."/>
            <person name="Williams K.H."/>
            <person name="Hubbard S.S."/>
            <person name="Banfield J.F."/>
        </authorList>
    </citation>
    <scope>NUCLEOTIDE SEQUENCE [LARGE SCALE GENOMIC DNA]</scope>
</reference>
<protein>
    <submittedName>
        <fullName evidence="2">Uncharacterized protein</fullName>
    </submittedName>
</protein>
<dbReference type="EMBL" id="MFRE01000010">
    <property type="protein sequence ID" value="OGH94275.1"/>
    <property type="molecule type" value="Genomic_DNA"/>
</dbReference>
<accession>A0A1F6PDN3</accession>
<sequence>MPGSGEKKPTSFSGPTYRVQPSDIDDDFEHALRGETIGVGPDSNLAYESAVPKTNTESAIPGGTNTSGQAIKKLREKIKLSDAVLPVIDNPHTPIAPPAEALAILADRRTQAEFKKARRDGREKTWWGKILNKFQK</sequence>
<evidence type="ECO:0000313" key="2">
    <source>
        <dbReference type="EMBL" id="OGH94275.1"/>
    </source>
</evidence>
<name>A0A1F6PDN3_9BACT</name>
<feature type="region of interest" description="Disordered" evidence="1">
    <location>
        <begin position="1"/>
        <end position="23"/>
    </location>
</feature>
<dbReference type="Proteomes" id="UP000178254">
    <property type="component" value="Unassembled WGS sequence"/>
</dbReference>
<comment type="caution">
    <text evidence="2">The sequence shown here is derived from an EMBL/GenBank/DDBJ whole genome shotgun (WGS) entry which is preliminary data.</text>
</comment>
<proteinExistence type="predicted"/>
<evidence type="ECO:0000313" key="3">
    <source>
        <dbReference type="Proteomes" id="UP000178254"/>
    </source>
</evidence>
<organism evidence="2 3">
    <name type="scientific">Candidatus Magasanikbacteria bacterium RIFOXYD2_FULL_41_14</name>
    <dbReference type="NCBI Taxonomy" id="1798709"/>
    <lineage>
        <taxon>Bacteria</taxon>
        <taxon>Candidatus Magasanikiibacteriota</taxon>
    </lineage>
</organism>
<dbReference type="STRING" id="1798709.A2538_01770"/>
<dbReference type="AlphaFoldDB" id="A0A1F6PDN3"/>
<gene>
    <name evidence="2" type="ORF">A2538_01770</name>
</gene>
<evidence type="ECO:0000256" key="1">
    <source>
        <dbReference type="SAM" id="MobiDB-lite"/>
    </source>
</evidence>